<accession>A0A7U9J2G9</accession>
<evidence type="ECO:0000313" key="2">
    <source>
        <dbReference type="EMBL" id="ESP10664.1"/>
    </source>
</evidence>
<dbReference type="AlphaFoldDB" id="A0A7U9J2G9"/>
<dbReference type="Proteomes" id="UP000017766">
    <property type="component" value="Unassembled WGS sequence"/>
</dbReference>
<evidence type="ECO:0000256" key="1">
    <source>
        <dbReference type="SAM" id="SignalP"/>
    </source>
</evidence>
<evidence type="ECO:0000313" key="3">
    <source>
        <dbReference type="Proteomes" id="UP000017766"/>
    </source>
</evidence>
<name>A0A7U9J2G9_ECOLX</name>
<dbReference type="EMBL" id="AYLQ01000002">
    <property type="protein sequence ID" value="ESP10664.1"/>
    <property type="molecule type" value="Genomic_DNA"/>
</dbReference>
<feature type="signal peptide" evidence="1">
    <location>
        <begin position="1"/>
        <end position="22"/>
    </location>
</feature>
<proteinExistence type="predicted"/>
<feature type="chain" id="PRO_5031472822" evidence="1">
    <location>
        <begin position="23"/>
        <end position="171"/>
    </location>
</feature>
<comment type="caution">
    <text evidence="2">The sequence shown here is derived from an EMBL/GenBank/DDBJ whole genome shotgun (WGS) entry which is preliminary data.</text>
</comment>
<gene>
    <name evidence="2" type="ORF">G711_00030</name>
</gene>
<keyword evidence="1" id="KW-0732">Signal</keyword>
<dbReference type="Gene3D" id="2.60.40.2910">
    <property type="match status" value="1"/>
</dbReference>
<sequence length="171" mass="18677">MKKSIYFIICPVLSLYCGMTMAEILPPSNTISRDSIASAQGTIVITNNCKVSITPPAQIERPATQAKQTHHVTFTITQDPSCANIGSRIAYWSEGSQSGFRMVNTSKPSLYYTFKTVSESSRTDTLWGGGKQYSLATRGVNNLRVSIEIPKTSNFIPGRYTLGLNAGLVMN</sequence>
<organism evidence="2 3">
    <name type="scientific">Escherichia coli HVH 36</name>
    <name type="common">4-5675286</name>
    <dbReference type="NCBI Taxonomy" id="1280986"/>
    <lineage>
        <taxon>Bacteria</taxon>
        <taxon>Pseudomonadati</taxon>
        <taxon>Pseudomonadota</taxon>
        <taxon>Gammaproteobacteria</taxon>
        <taxon>Enterobacterales</taxon>
        <taxon>Enterobacteriaceae</taxon>
        <taxon>Escherichia</taxon>
    </lineage>
</organism>
<reference evidence="2 3" key="1">
    <citation type="submission" date="2013-08" db="EMBL/GenBank/DDBJ databases">
        <title>The Genome Sequence of Escherichia coli HVH 36 (4-5675286).</title>
        <authorList>
            <consortium name="The Broad Institute Genome Sequencing Platform"/>
            <consortium name="The Broad Institute Genome Sequencing Center for Infectious Disease"/>
            <person name="Feldgarden M."/>
            <person name="Frimodt-Moller N."/>
            <person name="Leihof R.F."/>
            <person name="Rasmussen L."/>
            <person name="Young S.K."/>
            <person name="Zeng Q."/>
            <person name="Gargeya S."/>
            <person name="Fitzgerald M."/>
            <person name="Abouelleil A."/>
            <person name="Alvarado L."/>
            <person name="Berlin A.M."/>
            <person name="Chapman S.B."/>
            <person name="Gainer-Dewar J."/>
            <person name="Goldberg J."/>
            <person name="Gnerre S."/>
            <person name="Griggs A."/>
            <person name="Gujja S."/>
            <person name="Hansen M."/>
            <person name="Howarth C."/>
            <person name="Imamovic A."/>
            <person name="Ireland A."/>
            <person name="Larimer J."/>
            <person name="McCowan C."/>
            <person name="Murphy C."/>
            <person name="Pearson M."/>
            <person name="Poon T."/>
            <person name="Priest M."/>
            <person name="Roberts A."/>
            <person name="Saif S."/>
            <person name="Shea T."/>
            <person name="Sykes S."/>
            <person name="Wortman J."/>
            <person name="Nusbaum C."/>
            <person name="Birren B."/>
        </authorList>
    </citation>
    <scope>NUCLEOTIDE SEQUENCE [LARGE SCALE GENOMIC DNA]</scope>
    <source>
        <strain evidence="3">HVH 36 (4-5675286)</strain>
    </source>
</reference>
<protein>
    <submittedName>
        <fullName evidence="2">Uncharacterized protein</fullName>
    </submittedName>
</protein>